<dbReference type="GO" id="GO:0031201">
    <property type="term" value="C:SNARE complex"/>
    <property type="evidence" value="ECO:0007669"/>
    <property type="project" value="TreeGrafter"/>
</dbReference>
<feature type="domain" description="Sec20 C-terminal" evidence="12">
    <location>
        <begin position="34"/>
        <end position="124"/>
    </location>
</feature>
<feature type="compositionally biased region" description="Basic and acidic residues" evidence="10">
    <location>
        <begin position="13"/>
        <end position="24"/>
    </location>
</feature>
<feature type="region of interest" description="Disordered" evidence="10">
    <location>
        <begin position="1"/>
        <end position="39"/>
    </location>
</feature>
<evidence type="ECO:0000256" key="2">
    <source>
        <dbReference type="ARBA" id="ARBA00022448"/>
    </source>
</evidence>
<comment type="subcellular location">
    <subcellularLocation>
        <location evidence="1">Endoplasmic reticulum membrane</location>
        <topology evidence="1">Single-pass type IV membrane protein</topology>
    </subcellularLocation>
</comment>
<accession>A0AAD8XYV0</accession>
<organism evidence="13 14">
    <name type="scientific">Skeletonema marinoi</name>
    <dbReference type="NCBI Taxonomy" id="267567"/>
    <lineage>
        <taxon>Eukaryota</taxon>
        <taxon>Sar</taxon>
        <taxon>Stramenopiles</taxon>
        <taxon>Ochrophyta</taxon>
        <taxon>Bacillariophyta</taxon>
        <taxon>Coscinodiscophyceae</taxon>
        <taxon>Thalassiosirophycidae</taxon>
        <taxon>Thalassiosirales</taxon>
        <taxon>Skeletonemataceae</taxon>
        <taxon>Skeletonema</taxon>
        <taxon>Skeletonema marinoi-dohrnii complex</taxon>
    </lineage>
</organism>
<evidence type="ECO:0000256" key="9">
    <source>
        <dbReference type="ARBA" id="ARBA00037934"/>
    </source>
</evidence>
<evidence type="ECO:0000256" key="5">
    <source>
        <dbReference type="ARBA" id="ARBA00022892"/>
    </source>
</evidence>
<evidence type="ECO:0000256" key="8">
    <source>
        <dbReference type="ARBA" id="ARBA00023136"/>
    </source>
</evidence>
<feature type="transmembrane region" description="Helical" evidence="11">
    <location>
        <begin position="103"/>
        <end position="121"/>
    </location>
</feature>
<dbReference type="EMBL" id="JATAAI010000030">
    <property type="protein sequence ID" value="KAK1735978.1"/>
    <property type="molecule type" value="Genomic_DNA"/>
</dbReference>
<evidence type="ECO:0000259" key="12">
    <source>
        <dbReference type="Pfam" id="PF03908"/>
    </source>
</evidence>
<keyword evidence="7" id="KW-0175">Coiled coil</keyword>
<evidence type="ECO:0000256" key="7">
    <source>
        <dbReference type="ARBA" id="ARBA00023054"/>
    </source>
</evidence>
<keyword evidence="8 11" id="KW-0472">Membrane</keyword>
<evidence type="ECO:0000256" key="11">
    <source>
        <dbReference type="SAM" id="Phobius"/>
    </source>
</evidence>
<evidence type="ECO:0000313" key="14">
    <source>
        <dbReference type="Proteomes" id="UP001224775"/>
    </source>
</evidence>
<feature type="compositionally biased region" description="Basic residues" evidence="10">
    <location>
        <begin position="1"/>
        <end position="12"/>
    </location>
</feature>
<keyword evidence="3 11" id="KW-0812">Transmembrane</keyword>
<comment type="caution">
    <text evidence="13">The sequence shown here is derived from an EMBL/GenBank/DDBJ whole genome shotgun (WGS) entry which is preliminary data.</text>
</comment>
<dbReference type="GO" id="GO:0005789">
    <property type="term" value="C:endoplasmic reticulum membrane"/>
    <property type="evidence" value="ECO:0007669"/>
    <property type="project" value="UniProtKB-SubCell"/>
</dbReference>
<gene>
    <name evidence="13" type="ORF">QTG54_013114</name>
</gene>
<dbReference type="PANTHER" id="PTHR12825">
    <property type="entry name" value="BNIP1-RELATED"/>
    <property type="match status" value="1"/>
</dbReference>
<evidence type="ECO:0000256" key="6">
    <source>
        <dbReference type="ARBA" id="ARBA00022989"/>
    </source>
</evidence>
<evidence type="ECO:0000256" key="10">
    <source>
        <dbReference type="SAM" id="MobiDB-lite"/>
    </source>
</evidence>
<dbReference type="PANTHER" id="PTHR12825:SF0">
    <property type="entry name" value="VESICLE TRANSPORT PROTEIN SEC20"/>
    <property type="match status" value="1"/>
</dbReference>
<feature type="compositionally biased region" description="Low complexity" evidence="10">
    <location>
        <begin position="25"/>
        <end position="39"/>
    </location>
</feature>
<evidence type="ECO:0000256" key="4">
    <source>
        <dbReference type="ARBA" id="ARBA00022824"/>
    </source>
</evidence>
<reference evidence="13" key="1">
    <citation type="submission" date="2023-06" db="EMBL/GenBank/DDBJ databases">
        <title>Survivors Of The Sea: Transcriptome response of Skeletonema marinoi to long-term dormancy.</title>
        <authorList>
            <person name="Pinder M.I.M."/>
            <person name="Kourtchenko O."/>
            <person name="Robertson E.K."/>
            <person name="Larsson T."/>
            <person name="Maumus F."/>
            <person name="Osuna-Cruz C.M."/>
            <person name="Vancaester E."/>
            <person name="Stenow R."/>
            <person name="Vandepoele K."/>
            <person name="Ploug H."/>
            <person name="Bruchert V."/>
            <person name="Godhe A."/>
            <person name="Topel M."/>
        </authorList>
    </citation>
    <scope>NUCLEOTIDE SEQUENCE</scope>
    <source>
        <strain evidence="13">R05AC</strain>
    </source>
</reference>
<evidence type="ECO:0000313" key="13">
    <source>
        <dbReference type="EMBL" id="KAK1735978.1"/>
    </source>
</evidence>
<dbReference type="AlphaFoldDB" id="A0AAD8XYV0"/>
<proteinExistence type="inferred from homology"/>
<evidence type="ECO:0000256" key="1">
    <source>
        <dbReference type="ARBA" id="ARBA00004163"/>
    </source>
</evidence>
<keyword evidence="5" id="KW-0931">ER-Golgi transport</keyword>
<comment type="similarity">
    <text evidence="9">Belongs to the SEC20 family.</text>
</comment>
<keyword evidence="6 11" id="KW-1133">Transmembrane helix</keyword>
<keyword evidence="14" id="KW-1185">Reference proteome</keyword>
<dbReference type="InterPro" id="IPR005606">
    <property type="entry name" value="Sec20"/>
</dbReference>
<dbReference type="GO" id="GO:0006890">
    <property type="term" value="P:retrograde vesicle-mediated transport, Golgi to endoplasmic reticulum"/>
    <property type="evidence" value="ECO:0007669"/>
    <property type="project" value="InterPro"/>
</dbReference>
<name>A0AAD8XYV0_9STRA</name>
<sequence>MPPSRPHPKPRKRPNDNGAARREQNQSSSSATHQAQSVTTTLLRTKEMMQQELERVSTLNTTINDDGALLHDAKEEHVGMGGTMKGAQGAMSKLGRQDIRDAIILRCALVFYWIVVVYVLWTRIKIPFLP</sequence>
<dbReference type="GO" id="GO:0005484">
    <property type="term" value="F:SNAP receptor activity"/>
    <property type="evidence" value="ECO:0007669"/>
    <property type="project" value="InterPro"/>
</dbReference>
<evidence type="ECO:0000256" key="3">
    <source>
        <dbReference type="ARBA" id="ARBA00022692"/>
    </source>
</evidence>
<dbReference type="InterPro" id="IPR056173">
    <property type="entry name" value="Sec20_C"/>
</dbReference>
<dbReference type="Pfam" id="PF03908">
    <property type="entry name" value="Sec20"/>
    <property type="match status" value="1"/>
</dbReference>
<keyword evidence="2" id="KW-0813">Transport</keyword>
<protein>
    <recommendedName>
        <fullName evidence="12">Sec20 C-terminal domain-containing protein</fullName>
    </recommendedName>
</protein>
<keyword evidence="4" id="KW-0256">Endoplasmic reticulum</keyword>
<dbReference type="Proteomes" id="UP001224775">
    <property type="component" value="Unassembled WGS sequence"/>
</dbReference>